<evidence type="ECO:0000256" key="1">
    <source>
        <dbReference type="ARBA" id="ARBA00004429"/>
    </source>
</evidence>
<feature type="transmembrane region" description="Helical" evidence="8">
    <location>
        <begin position="105"/>
        <end position="121"/>
    </location>
</feature>
<keyword evidence="7 8" id="KW-0472">Membrane</keyword>
<keyword evidence="5 8" id="KW-0812">Transmembrane</keyword>
<comment type="similarity">
    <text evidence="2">Belongs to the binding-protein-dependent transport system permease family. HisMQ subfamily.</text>
</comment>
<dbReference type="InterPro" id="IPR035906">
    <property type="entry name" value="MetI-like_sf"/>
</dbReference>
<protein>
    <submittedName>
        <fullName evidence="11">Amino acid ABC transporter membrane protein 2 (PAAT family)</fullName>
    </submittedName>
</protein>
<gene>
    <name evidence="11" type="ORF">EDC27_0606</name>
</gene>
<dbReference type="GO" id="GO:0022857">
    <property type="term" value="F:transmembrane transporter activity"/>
    <property type="evidence" value="ECO:0007669"/>
    <property type="project" value="InterPro"/>
</dbReference>
<evidence type="ECO:0000259" key="10">
    <source>
        <dbReference type="PROSITE" id="PS50928"/>
    </source>
</evidence>
<keyword evidence="4" id="KW-1003">Cell membrane</keyword>
<dbReference type="CDD" id="cd06261">
    <property type="entry name" value="TM_PBP2"/>
    <property type="match status" value="1"/>
</dbReference>
<evidence type="ECO:0000256" key="7">
    <source>
        <dbReference type="ARBA" id="ARBA00023136"/>
    </source>
</evidence>
<dbReference type="InterPro" id="IPR043429">
    <property type="entry name" value="ArtM/GltK/GlnP/TcyL/YhdX-like"/>
</dbReference>
<evidence type="ECO:0000256" key="3">
    <source>
        <dbReference type="ARBA" id="ARBA00022448"/>
    </source>
</evidence>
<feature type="transmembrane region" description="Helical" evidence="8">
    <location>
        <begin position="341"/>
        <end position="359"/>
    </location>
</feature>
<evidence type="ECO:0000256" key="9">
    <source>
        <dbReference type="SAM" id="MobiDB-lite"/>
    </source>
</evidence>
<dbReference type="EMBL" id="RJVA01000009">
    <property type="protein sequence ID" value="ROR03338.1"/>
    <property type="molecule type" value="Genomic_DNA"/>
</dbReference>
<feature type="transmembrane region" description="Helical" evidence="8">
    <location>
        <begin position="167"/>
        <end position="189"/>
    </location>
</feature>
<organism evidence="11 12">
    <name type="scientific">Desulfosoma caldarium</name>
    <dbReference type="NCBI Taxonomy" id="610254"/>
    <lineage>
        <taxon>Bacteria</taxon>
        <taxon>Pseudomonadati</taxon>
        <taxon>Thermodesulfobacteriota</taxon>
        <taxon>Syntrophobacteria</taxon>
        <taxon>Syntrophobacterales</taxon>
        <taxon>Syntrophobacteraceae</taxon>
        <taxon>Desulfosoma</taxon>
    </lineage>
</organism>
<feature type="region of interest" description="Disordered" evidence="9">
    <location>
        <begin position="1"/>
        <end position="22"/>
    </location>
</feature>
<evidence type="ECO:0000256" key="5">
    <source>
        <dbReference type="ARBA" id="ARBA00022692"/>
    </source>
</evidence>
<dbReference type="Pfam" id="PF00528">
    <property type="entry name" value="BPD_transp_1"/>
    <property type="match status" value="1"/>
</dbReference>
<dbReference type="GO" id="GO:0043190">
    <property type="term" value="C:ATP-binding cassette (ABC) transporter complex"/>
    <property type="evidence" value="ECO:0007669"/>
    <property type="project" value="InterPro"/>
</dbReference>
<evidence type="ECO:0000256" key="6">
    <source>
        <dbReference type="ARBA" id="ARBA00022989"/>
    </source>
</evidence>
<evidence type="ECO:0000256" key="4">
    <source>
        <dbReference type="ARBA" id="ARBA00022475"/>
    </source>
</evidence>
<feature type="transmembrane region" description="Helical" evidence="8">
    <location>
        <begin position="133"/>
        <end position="155"/>
    </location>
</feature>
<feature type="transmembrane region" description="Helical" evidence="8">
    <location>
        <begin position="238"/>
        <end position="256"/>
    </location>
</feature>
<dbReference type="InterPro" id="IPR000515">
    <property type="entry name" value="MetI-like"/>
</dbReference>
<proteinExistence type="inferred from homology"/>
<keyword evidence="6 8" id="KW-1133">Transmembrane helix</keyword>
<sequence length="374" mass="41403">MSGFERTMSPRPSQTPDDLKPPVTTVGPLGWLRKNLFNTPLNAVLTGLTLFFLWKTVLPFFRWAFVDAVWVGPSNLCRQSEGACWSVISQNIRFILFGFYPYDQQWRPITAMLLLLGLVFFSRDRKFWTKTLACAWIVGLGAMGTLMAGGLFGLPPVESTQWGGLPLTLLLAVFGLTAAYPLGVLLALGRQSRLPAVKLLCVVYIELIRGVPLISLLFMASIIFPLFLPAGITINKILRAQVAIILFTAAYIAEVVRGGLQAIPKGQYEAAESLGLNYYLTMRLVVLPQALKIVIPPTVSILISAFKDTSLVVIIALYDVLKTTQTVLSNPEWMGFSREAYLFLAILYFAGCFSMSHAGRRLERQLSTNRQEGG</sequence>
<feature type="domain" description="ABC transmembrane type-1" evidence="10">
    <location>
        <begin position="165"/>
        <end position="355"/>
    </location>
</feature>
<dbReference type="Gene3D" id="1.10.3720.10">
    <property type="entry name" value="MetI-like"/>
    <property type="match status" value="1"/>
</dbReference>
<dbReference type="PANTHER" id="PTHR30614:SF41">
    <property type="entry name" value="INNER MEMBRANE AMINO-ACID ABC TRANSPORTER PERMEASE PROTEIN YHDY"/>
    <property type="match status" value="1"/>
</dbReference>
<feature type="transmembrane region" description="Helical" evidence="8">
    <location>
        <begin position="210"/>
        <end position="232"/>
    </location>
</feature>
<dbReference type="RefSeq" id="WP_211334752.1">
    <property type="nucleotide sequence ID" value="NZ_RJVA01000009.1"/>
</dbReference>
<keyword evidence="12" id="KW-1185">Reference proteome</keyword>
<evidence type="ECO:0000256" key="2">
    <source>
        <dbReference type="ARBA" id="ARBA00010072"/>
    </source>
</evidence>
<comment type="subcellular location">
    <subcellularLocation>
        <location evidence="1">Cell inner membrane</location>
        <topology evidence="1">Multi-pass membrane protein</topology>
    </subcellularLocation>
    <subcellularLocation>
        <location evidence="8">Cell membrane</location>
        <topology evidence="8">Multi-pass membrane protein</topology>
    </subcellularLocation>
</comment>
<evidence type="ECO:0000313" key="12">
    <source>
        <dbReference type="Proteomes" id="UP000276223"/>
    </source>
</evidence>
<dbReference type="Proteomes" id="UP000276223">
    <property type="component" value="Unassembled WGS sequence"/>
</dbReference>
<dbReference type="AlphaFoldDB" id="A0A3N1VQI8"/>
<feature type="transmembrane region" description="Helical" evidence="8">
    <location>
        <begin position="276"/>
        <end position="295"/>
    </location>
</feature>
<evidence type="ECO:0000313" key="11">
    <source>
        <dbReference type="EMBL" id="ROR03338.1"/>
    </source>
</evidence>
<feature type="transmembrane region" description="Helical" evidence="8">
    <location>
        <begin position="43"/>
        <end position="65"/>
    </location>
</feature>
<dbReference type="SUPFAM" id="SSF161098">
    <property type="entry name" value="MetI-like"/>
    <property type="match status" value="1"/>
</dbReference>
<name>A0A3N1VQI8_9BACT</name>
<dbReference type="InterPro" id="IPR010065">
    <property type="entry name" value="AA_ABC_transptr_permease_3TM"/>
</dbReference>
<dbReference type="GO" id="GO:0006865">
    <property type="term" value="P:amino acid transport"/>
    <property type="evidence" value="ECO:0007669"/>
    <property type="project" value="TreeGrafter"/>
</dbReference>
<reference evidence="11 12" key="1">
    <citation type="submission" date="2018-11" db="EMBL/GenBank/DDBJ databases">
        <title>Genomic Encyclopedia of Type Strains, Phase IV (KMG-IV): sequencing the most valuable type-strain genomes for metagenomic binning, comparative biology and taxonomic classification.</title>
        <authorList>
            <person name="Goeker M."/>
        </authorList>
    </citation>
    <scope>NUCLEOTIDE SEQUENCE [LARGE SCALE GENOMIC DNA]</scope>
    <source>
        <strain evidence="11 12">DSM 22027</strain>
    </source>
</reference>
<dbReference type="PANTHER" id="PTHR30614">
    <property type="entry name" value="MEMBRANE COMPONENT OF AMINO ACID ABC TRANSPORTER"/>
    <property type="match status" value="1"/>
</dbReference>
<dbReference type="NCBIfam" id="TIGR01726">
    <property type="entry name" value="HEQRo_perm_3TM"/>
    <property type="match status" value="1"/>
</dbReference>
<evidence type="ECO:0000256" key="8">
    <source>
        <dbReference type="RuleBase" id="RU363032"/>
    </source>
</evidence>
<dbReference type="PROSITE" id="PS50928">
    <property type="entry name" value="ABC_TM1"/>
    <property type="match status" value="1"/>
</dbReference>
<keyword evidence="3 8" id="KW-0813">Transport</keyword>
<comment type="caution">
    <text evidence="11">The sequence shown here is derived from an EMBL/GenBank/DDBJ whole genome shotgun (WGS) entry which is preliminary data.</text>
</comment>
<accession>A0A3N1VQI8</accession>